<dbReference type="Gene3D" id="2.60.40.10">
    <property type="entry name" value="Immunoglobulins"/>
    <property type="match status" value="1"/>
</dbReference>
<dbReference type="PROSITE" id="PS01124">
    <property type="entry name" value="HTH_ARAC_FAMILY_2"/>
    <property type="match status" value="1"/>
</dbReference>
<feature type="domain" description="Histidine kinase" evidence="8">
    <location>
        <begin position="883"/>
        <end position="1119"/>
    </location>
</feature>
<keyword evidence="4" id="KW-0805">Transcription regulation</keyword>
<dbReference type="InterPro" id="IPR009057">
    <property type="entry name" value="Homeodomain-like_sf"/>
</dbReference>
<dbReference type="Gene3D" id="1.10.10.60">
    <property type="entry name" value="Homeodomain-like"/>
    <property type="match status" value="2"/>
</dbReference>
<evidence type="ECO:0000256" key="4">
    <source>
        <dbReference type="ARBA" id="ARBA00023015"/>
    </source>
</evidence>
<dbReference type="Gene3D" id="3.40.50.2300">
    <property type="match status" value="1"/>
</dbReference>
<dbReference type="SMART" id="SM00387">
    <property type="entry name" value="HATPase_c"/>
    <property type="match status" value="1"/>
</dbReference>
<dbReference type="Gene3D" id="2.130.10.10">
    <property type="entry name" value="YVTN repeat-like/Quinoprotein amine dehydrogenase"/>
    <property type="match status" value="3"/>
</dbReference>
<dbReference type="InterPro" id="IPR011123">
    <property type="entry name" value="Y_Y_Y"/>
</dbReference>
<dbReference type="Pfam" id="PF00072">
    <property type="entry name" value="Response_reg"/>
    <property type="match status" value="1"/>
</dbReference>
<dbReference type="SMART" id="SM00342">
    <property type="entry name" value="HTH_ARAC"/>
    <property type="match status" value="1"/>
</dbReference>
<name>A0ABS8GMW6_9FLAO</name>
<gene>
    <name evidence="10" type="ORF">LLW17_00865</name>
</gene>
<comment type="caution">
    <text evidence="10">The sequence shown here is derived from an EMBL/GenBank/DDBJ whole genome shotgun (WGS) entry which is preliminary data.</text>
</comment>
<evidence type="ECO:0000259" key="7">
    <source>
        <dbReference type="PROSITE" id="PS01124"/>
    </source>
</evidence>
<dbReference type="SMART" id="SM00388">
    <property type="entry name" value="HisKA"/>
    <property type="match status" value="1"/>
</dbReference>
<dbReference type="PANTHER" id="PTHR43547">
    <property type="entry name" value="TWO-COMPONENT HISTIDINE KINASE"/>
    <property type="match status" value="1"/>
</dbReference>
<dbReference type="InterPro" id="IPR004358">
    <property type="entry name" value="Sig_transdc_His_kin-like_C"/>
</dbReference>
<evidence type="ECO:0000256" key="3">
    <source>
        <dbReference type="ARBA" id="ARBA00022553"/>
    </source>
</evidence>
<comment type="catalytic activity">
    <reaction evidence="1">
        <text>ATP + protein L-histidine = ADP + protein N-phospho-L-histidine.</text>
        <dbReference type="EC" id="2.7.13.3"/>
    </reaction>
</comment>
<dbReference type="InterPro" id="IPR003661">
    <property type="entry name" value="HisK_dim/P_dom"/>
</dbReference>
<dbReference type="Gene3D" id="1.10.287.130">
    <property type="match status" value="1"/>
</dbReference>
<dbReference type="SUPFAM" id="SSF47384">
    <property type="entry name" value="Homodimeric domain of signal transducing histidine kinase"/>
    <property type="match status" value="1"/>
</dbReference>
<evidence type="ECO:0000256" key="2">
    <source>
        <dbReference type="ARBA" id="ARBA00012438"/>
    </source>
</evidence>
<dbReference type="InterPro" id="IPR001789">
    <property type="entry name" value="Sig_transdc_resp-reg_receiver"/>
</dbReference>
<dbReference type="CDD" id="cd00156">
    <property type="entry name" value="REC"/>
    <property type="match status" value="1"/>
</dbReference>
<evidence type="ECO:0000259" key="9">
    <source>
        <dbReference type="PROSITE" id="PS50110"/>
    </source>
</evidence>
<dbReference type="InterPro" id="IPR036097">
    <property type="entry name" value="HisK_dim/P_sf"/>
</dbReference>
<dbReference type="InterPro" id="IPR015943">
    <property type="entry name" value="WD40/YVTN_repeat-like_dom_sf"/>
</dbReference>
<organism evidence="10 11">
    <name type="scientific">Leeuwenhoekiella parthenopeia</name>
    <dbReference type="NCBI Taxonomy" id="2890320"/>
    <lineage>
        <taxon>Bacteria</taxon>
        <taxon>Pseudomonadati</taxon>
        <taxon>Bacteroidota</taxon>
        <taxon>Flavobacteriia</taxon>
        <taxon>Flavobacteriales</taxon>
        <taxon>Flavobacteriaceae</taxon>
        <taxon>Leeuwenhoekiella</taxon>
    </lineage>
</organism>
<dbReference type="InterPro" id="IPR011006">
    <property type="entry name" value="CheY-like_superfamily"/>
</dbReference>
<evidence type="ECO:0000256" key="5">
    <source>
        <dbReference type="ARBA" id="ARBA00023163"/>
    </source>
</evidence>
<feature type="domain" description="HTH araC/xylS-type" evidence="7">
    <location>
        <begin position="1306"/>
        <end position="1405"/>
    </location>
</feature>
<evidence type="ECO:0000259" key="8">
    <source>
        <dbReference type="PROSITE" id="PS50109"/>
    </source>
</evidence>
<keyword evidence="5" id="KW-0804">Transcription</keyword>
<dbReference type="PANTHER" id="PTHR43547:SF2">
    <property type="entry name" value="HYBRID SIGNAL TRANSDUCTION HISTIDINE KINASE C"/>
    <property type="match status" value="1"/>
</dbReference>
<dbReference type="SUPFAM" id="SSF101898">
    <property type="entry name" value="NHL repeat"/>
    <property type="match status" value="1"/>
</dbReference>
<evidence type="ECO:0000256" key="1">
    <source>
        <dbReference type="ARBA" id="ARBA00000085"/>
    </source>
</evidence>
<dbReference type="SUPFAM" id="SSF46689">
    <property type="entry name" value="Homeodomain-like"/>
    <property type="match status" value="1"/>
</dbReference>
<dbReference type="Gene3D" id="3.30.565.10">
    <property type="entry name" value="Histidine kinase-like ATPase, C-terminal domain"/>
    <property type="match status" value="1"/>
</dbReference>
<evidence type="ECO:0000313" key="10">
    <source>
        <dbReference type="EMBL" id="MCC4211254.1"/>
    </source>
</evidence>
<protein>
    <recommendedName>
        <fullName evidence="2">histidine kinase</fullName>
        <ecNumber evidence="2">2.7.13.3</ecNumber>
    </recommendedName>
</protein>
<dbReference type="Pfam" id="PF12833">
    <property type="entry name" value="HTH_18"/>
    <property type="match status" value="1"/>
</dbReference>
<dbReference type="InterPro" id="IPR011110">
    <property type="entry name" value="Reg_prop"/>
</dbReference>
<dbReference type="InterPro" id="IPR018060">
    <property type="entry name" value="HTH_AraC"/>
</dbReference>
<keyword evidence="11" id="KW-1185">Reference proteome</keyword>
<evidence type="ECO:0000256" key="6">
    <source>
        <dbReference type="PROSITE-ProRule" id="PRU00169"/>
    </source>
</evidence>
<dbReference type="SMART" id="SM00448">
    <property type="entry name" value="REC"/>
    <property type="match status" value="1"/>
</dbReference>
<dbReference type="InterPro" id="IPR036890">
    <property type="entry name" value="HATPase_C_sf"/>
</dbReference>
<dbReference type="Proteomes" id="UP001197770">
    <property type="component" value="Unassembled WGS sequence"/>
</dbReference>
<sequence>MPRKLIVLSVFWLFLNSVQGQDYLFKFKKIGVNEGLAHTDATSVIKDENGFIWIGTYGGLNKYDGYNLRLFTNNVNTLSKAYINRISDLARINEHLILATQGGLAAFNTRTEQFENISWNLINEEDITRTKVGNILIVKDLVYVIIDKKVYAFKFNFSQNRIVLNEKKINVPDFLGIVNSLSQDFLGNIWLTTPRGLFKIETEDQGRQIRIKPIEVQNLDGKIFQDFTTVFTNSKTEMWLGGTNTLLKADLYSLDDGKIRVNPIDGFDREVRRAFDLDSDENFHISAIYSSKNGKVWIGTDYGLIELVSKQNNKITYNFYSDDRGNESSRLSGKRINSFYADGTGNIWITFFGSGVNLINLNQKRFNLLTNIPFSRENNYAPNYIRAVTEDEKGNIWLGSERDGLVYYDFDKNSFKSFQHSKNDPNSIISNSIRSLLYDSKKRLWVGTTKGISIIDTRSGRTRHLNALSPIEHHRLSDNTIFSIAEDKFGAIWAGSWFNGLNKITLTDENLHIDKIYKTQLGEPFGLTSNEITEIKTDSLRREILVSTVEGLNHIYLDFNGEIDSIIHYKGTNGDSTSLSSNYVWPVERLNDSILYVGTIGGGLNKLILNQKNDLGYKALRINNKSNLISQDVESLILDDNKVLWVGGRGITRYDIKTKNISAFTVEDGLQGNSFKIGASHHGASGKLYFGGTHGLTYFLPNEIKTDTTQASIVLSGIAVNNDLIRPGDDTNILDQQINNINELKLQSDQNNFTFYFSSLNYANAKNTTFRYKLEGYDEDWIYINNSAPQATYANLPYGKYSFKVNATNTDNYWSNKTKNLSLVITPPFWLSVYAKVFYVLIGILMLYLASRWILLKRAYDISILEKKQEDKIHKMRLQFFTNISHEFRTPLTLIINPLEELLKGNVGNRKRDRYYSHMLKNTKRMLRLINELMDFQKIETKAYKLQFKKENLNKVLKDVYESFEEFAALRNIKLIFKETINLENFWFDRTVVEKIAYNILGNAFKFTDDGGEVGIHILKNLDQEKNLKNATRLSYNNLNSELIWLKIYDTGKGISEKEMNHIFDRFFHNDKIDSLESQGSGVGLSLVKSLVMLQNGELIVKSSEQVGTCFYIGIPFIKHLEAEELQEPQVQLSKSSLSPIYDTPNFIHNIGNSYGKGSLLVVEDNKELRFFIKENLQDDFTVFEAENGKQAIQIIENNIINVVISDIVMPVTDGIELCKWVKTTKKYENIPFILLTSNLSIEKQLEAAQAKADLYISKPFSIDVLKINVQNILSNRLSLKESIVKDTFVESYSMTEKSKENEFVQELTQTIIENLEDNNFDVSSLSELLNMSRTNIYNKIKATTNKTAVELIREIRVKKAAEILLTEEVTVAEAMYRVGIQSQSYFTKIFKKEYGKTPSQFVNDVSTKKGHDVT</sequence>
<keyword evidence="3 6" id="KW-0597">Phosphoprotein</keyword>
<dbReference type="RefSeq" id="WP_228228378.1">
    <property type="nucleotide sequence ID" value="NZ_JAJGMW010000001.1"/>
</dbReference>
<reference evidence="10 11" key="1">
    <citation type="submission" date="2021-11" db="EMBL/GenBank/DDBJ databases">
        <title>Seasonal and diel survey of microbial diversity of the Tyrrhenian coast.</title>
        <authorList>
            <person name="Gattoni G."/>
            <person name="Corral P."/>
        </authorList>
    </citation>
    <scope>NUCLEOTIDE SEQUENCE [LARGE SCALE GENOMIC DNA]</scope>
    <source>
        <strain evidence="10 11">Mr9</strain>
    </source>
</reference>
<dbReference type="PRINTS" id="PR00344">
    <property type="entry name" value="BCTRLSENSOR"/>
</dbReference>
<dbReference type="Pfam" id="PF07495">
    <property type="entry name" value="Y_Y_Y"/>
    <property type="match status" value="1"/>
</dbReference>
<proteinExistence type="predicted"/>
<dbReference type="SUPFAM" id="SSF52172">
    <property type="entry name" value="CheY-like"/>
    <property type="match status" value="1"/>
</dbReference>
<evidence type="ECO:0000313" key="11">
    <source>
        <dbReference type="Proteomes" id="UP001197770"/>
    </source>
</evidence>
<dbReference type="InterPro" id="IPR013783">
    <property type="entry name" value="Ig-like_fold"/>
</dbReference>
<dbReference type="EMBL" id="JAJGMW010000001">
    <property type="protein sequence ID" value="MCC4211254.1"/>
    <property type="molecule type" value="Genomic_DNA"/>
</dbReference>
<feature type="modified residue" description="4-aspartylphosphate" evidence="6">
    <location>
        <position position="1207"/>
    </location>
</feature>
<dbReference type="Pfam" id="PF07494">
    <property type="entry name" value="Reg_prop"/>
    <property type="match status" value="4"/>
</dbReference>
<dbReference type="Pfam" id="PF00512">
    <property type="entry name" value="HisKA"/>
    <property type="match status" value="1"/>
</dbReference>
<feature type="domain" description="Response regulatory" evidence="9">
    <location>
        <begin position="1159"/>
        <end position="1274"/>
    </location>
</feature>
<dbReference type="SUPFAM" id="SSF55874">
    <property type="entry name" value="ATPase domain of HSP90 chaperone/DNA topoisomerase II/histidine kinase"/>
    <property type="match status" value="1"/>
</dbReference>
<dbReference type="InterPro" id="IPR003594">
    <property type="entry name" value="HATPase_dom"/>
</dbReference>
<dbReference type="SUPFAM" id="SSF63829">
    <property type="entry name" value="Calcium-dependent phosphotriesterase"/>
    <property type="match status" value="1"/>
</dbReference>
<dbReference type="EC" id="2.7.13.3" evidence="2"/>
<dbReference type="PROSITE" id="PS50110">
    <property type="entry name" value="RESPONSE_REGULATORY"/>
    <property type="match status" value="1"/>
</dbReference>
<dbReference type="PROSITE" id="PS50109">
    <property type="entry name" value="HIS_KIN"/>
    <property type="match status" value="1"/>
</dbReference>
<accession>A0ABS8GMW6</accession>
<dbReference type="CDD" id="cd00082">
    <property type="entry name" value="HisKA"/>
    <property type="match status" value="1"/>
</dbReference>
<dbReference type="InterPro" id="IPR005467">
    <property type="entry name" value="His_kinase_dom"/>
</dbReference>
<dbReference type="Pfam" id="PF02518">
    <property type="entry name" value="HATPase_c"/>
    <property type="match status" value="1"/>
</dbReference>